<dbReference type="InterPro" id="IPR019497">
    <property type="entry name" value="Sorting_nexin_WASP-bd-dom"/>
</dbReference>
<dbReference type="SUPFAM" id="SSF64268">
    <property type="entry name" value="PX domain"/>
    <property type="match status" value="1"/>
</dbReference>
<feature type="compositionally biased region" description="Polar residues" evidence="7">
    <location>
        <begin position="116"/>
        <end position="135"/>
    </location>
</feature>
<dbReference type="SMART" id="SM00326">
    <property type="entry name" value="SH3"/>
    <property type="match status" value="1"/>
</dbReference>
<dbReference type="GO" id="GO:0097320">
    <property type="term" value="P:plasma membrane tubulation"/>
    <property type="evidence" value="ECO:0007669"/>
    <property type="project" value="TreeGrafter"/>
</dbReference>
<dbReference type="CDD" id="cd06862">
    <property type="entry name" value="PX_SNX9_18_like"/>
    <property type="match status" value="1"/>
</dbReference>
<dbReference type="PANTHER" id="PTHR45827:SF1">
    <property type="entry name" value="SORTING NEXIN"/>
    <property type="match status" value="1"/>
</dbReference>
<reference evidence="10" key="1">
    <citation type="journal article" date="2023" name="Mol. Biol. Evol.">
        <title>Third-Generation Sequencing Reveals the Adaptive Role of the Epigenome in Three Deep-Sea Polychaetes.</title>
        <authorList>
            <person name="Perez M."/>
            <person name="Aroh O."/>
            <person name="Sun Y."/>
            <person name="Lan Y."/>
            <person name="Juniper S.K."/>
            <person name="Young C.R."/>
            <person name="Angers B."/>
            <person name="Qian P.Y."/>
        </authorList>
    </citation>
    <scope>NUCLEOTIDE SEQUENCE</scope>
    <source>
        <strain evidence="10">P08H-3</strain>
    </source>
</reference>
<keyword evidence="4" id="KW-0472">Membrane</keyword>
<dbReference type="Gene3D" id="3.30.1520.10">
    <property type="entry name" value="Phox-like domain"/>
    <property type="match status" value="1"/>
</dbReference>
<feature type="domain" description="PX" evidence="9">
    <location>
        <begin position="241"/>
        <end position="350"/>
    </location>
</feature>
<dbReference type="PROSITE" id="PS50195">
    <property type="entry name" value="PX"/>
    <property type="match status" value="1"/>
</dbReference>
<dbReference type="GO" id="GO:0016197">
    <property type="term" value="P:endosomal transport"/>
    <property type="evidence" value="ECO:0007669"/>
    <property type="project" value="TreeGrafter"/>
</dbReference>
<feature type="compositionally biased region" description="Acidic residues" evidence="7">
    <location>
        <begin position="148"/>
        <end position="163"/>
    </location>
</feature>
<keyword evidence="3 6" id="KW-0728">SH3 domain</keyword>
<keyword evidence="11" id="KW-1185">Reference proteome</keyword>
<dbReference type="InterPro" id="IPR001683">
    <property type="entry name" value="PX_dom"/>
</dbReference>
<evidence type="ECO:0008006" key="12">
    <source>
        <dbReference type="Google" id="ProtNLM"/>
    </source>
</evidence>
<dbReference type="Pfam" id="PF10456">
    <property type="entry name" value="BAR_3_WASP_bdg"/>
    <property type="match status" value="1"/>
</dbReference>
<dbReference type="Proteomes" id="UP001208570">
    <property type="component" value="Unassembled WGS sequence"/>
</dbReference>
<dbReference type="SUPFAM" id="SSF50044">
    <property type="entry name" value="SH3-domain"/>
    <property type="match status" value="1"/>
</dbReference>
<name>A0AAD9JK25_9ANNE</name>
<evidence type="ECO:0000256" key="4">
    <source>
        <dbReference type="ARBA" id="ARBA00023136"/>
    </source>
</evidence>
<protein>
    <recommendedName>
        <fullName evidence="12">Sorting nexin</fullName>
    </recommendedName>
</protein>
<feature type="compositionally biased region" description="Pro residues" evidence="7">
    <location>
        <begin position="90"/>
        <end position="99"/>
    </location>
</feature>
<dbReference type="Gene3D" id="2.30.30.40">
    <property type="entry name" value="SH3 Domains"/>
    <property type="match status" value="1"/>
</dbReference>
<dbReference type="InterPro" id="IPR036871">
    <property type="entry name" value="PX_dom_sf"/>
</dbReference>
<proteinExistence type="inferred from homology"/>
<dbReference type="GO" id="GO:0005886">
    <property type="term" value="C:plasma membrane"/>
    <property type="evidence" value="ECO:0007669"/>
    <property type="project" value="TreeGrafter"/>
</dbReference>
<dbReference type="PROSITE" id="PS50002">
    <property type="entry name" value="SH3"/>
    <property type="match status" value="1"/>
</dbReference>
<evidence type="ECO:0000256" key="7">
    <source>
        <dbReference type="SAM" id="MobiDB-lite"/>
    </source>
</evidence>
<comment type="subcellular location">
    <subcellularLocation>
        <location evidence="1">Cytoplasmic vesicle membrane</location>
    </subcellularLocation>
</comment>
<keyword evidence="5" id="KW-0968">Cytoplasmic vesicle</keyword>
<organism evidence="10 11">
    <name type="scientific">Paralvinella palmiformis</name>
    <dbReference type="NCBI Taxonomy" id="53620"/>
    <lineage>
        <taxon>Eukaryota</taxon>
        <taxon>Metazoa</taxon>
        <taxon>Spiralia</taxon>
        <taxon>Lophotrochozoa</taxon>
        <taxon>Annelida</taxon>
        <taxon>Polychaeta</taxon>
        <taxon>Sedentaria</taxon>
        <taxon>Canalipalpata</taxon>
        <taxon>Terebellida</taxon>
        <taxon>Terebelliformia</taxon>
        <taxon>Alvinellidae</taxon>
        <taxon>Paralvinella</taxon>
    </lineage>
</organism>
<gene>
    <name evidence="10" type="ORF">LSH36_275g05015</name>
</gene>
<dbReference type="FunFam" id="3.30.1520.10:FF:000004">
    <property type="entry name" value="Sorting nexin"/>
    <property type="match status" value="1"/>
</dbReference>
<dbReference type="EMBL" id="JAODUP010000275">
    <property type="protein sequence ID" value="KAK2154161.1"/>
    <property type="molecule type" value="Genomic_DNA"/>
</dbReference>
<dbReference type="InterPro" id="IPR027267">
    <property type="entry name" value="AH/BAR_dom_sf"/>
</dbReference>
<dbReference type="InterPro" id="IPR036028">
    <property type="entry name" value="SH3-like_dom_sf"/>
</dbReference>
<evidence type="ECO:0000259" key="9">
    <source>
        <dbReference type="PROSITE" id="PS50195"/>
    </source>
</evidence>
<dbReference type="InterPro" id="IPR001452">
    <property type="entry name" value="SH3_domain"/>
</dbReference>
<comment type="similarity">
    <text evidence="2">Belongs to the sorting nexin family.</text>
</comment>
<dbReference type="GO" id="GO:0030659">
    <property type="term" value="C:cytoplasmic vesicle membrane"/>
    <property type="evidence" value="ECO:0007669"/>
    <property type="project" value="UniProtKB-SubCell"/>
</dbReference>
<feature type="region of interest" description="Disordered" evidence="7">
    <location>
        <begin position="68"/>
        <end position="183"/>
    </location>
</feature>
<dbReference type="Gene3D" id="1.20.1270.60">
    <property type="entry name" value="Arfaptin homology (AH) domain/BAR domain"/>
    <property type="match status" value="1"/>
</dbReference>
<dbReference type="SMART" id="SM00312">
    <property type="entry name" value="PX"/>
    <property type="match status" value="1"/>
</dbReference>
<evidence type="ECO:0000313" key="11">
    <source>
        <dbReference type="Proteomes" id="UP001208570"/>
    </source>
</evidence>
<dbReference type="SUPFAM" id="SSF103657">
    <property type="entry name" value="BAR/IMD domain-like"/>
    <property type="match status" value="1"/>
</dbReference>
<evidence type="ECO:0000256" key="2">
    <source>
        <dbReference type="ARBA" id="ARBA00010883"/>
    </source>
</evidence>
<dbReference type="AlphaFoldDB" id="A0AAD9JK25"/>
<dbReference type="Pfam" id="PF14604">
    <property type="entry name" value="SH3_9"/>
    <property type="match status" value="1"/>
</dbReference>
<dbReference type="GO" id="GO:0035091">
    <property type="term" value="F:phosphatidylinositol binding"/>
    <property type="evidence" value="ECO:0007669"/>
    <property type="project" value="InterPro"/>
</dbReference>
<evidence type="ECO:0000313" key="10">
    <source>
        <dbReference type="EMBL" id="KAK2154161.1"/>
    </source>
</evidence>
<feature type="domain" description="SH3" evidence="8">
    <location>
        <begin position="7"/>
        <end position="68"/>
    </location>
</feature>
<accession>A0AAD9JK25</accession>
<sequence length="580" mass="66412">MWPKTRTWLDEGKVLYDFVCGGPGELTVHNNEVLTILNQNVGDGWWEAKNSRGEKGLVPEAYIEIISVPEPSFPPPPPPKWQPSPQTAPSIPPSRPQPPQSQDTWDPPPPTRDNWKSTTGNSVSTWQQSNNTANHGNVGRPLKHESSEDWDEDDDWDDEDDDSVVSGEMDYQGGIGGCQRRERDHKHVRKPIVGRFSSFGKQFVEAYLFDFDLVPVPAENCQINVVEGSDGPYYQHQNDLYSCTITSPKKETKFRGMKSFIVYQITPTFSGIQVSRRYKHFDWLHDRLVDKFPTVAVPPLPEKQISGRFEDDFIQARQRGLQLWMDRMCKHPVVSDSEVFRHFLTCTDEKKWKAGKRQAEKDQYQQGKVFLVVQSPSVPLNPQETDDTLEKFTKFVKVMDDSVKQVSSVGESNAKRHESTFSKEFKRVGGAFISLSKSFEYDNRVDSNNLTKAIEHTGKTYESIGYMYQEQPRNDMIPLLVGINEYKGLLAVFPDVMAVHKGFTSKIQENAGKYSDSEIEQMQSRASVATYTILAEMNHFQQHRVTDFKSYMQEFLKGQIAFYQQITQKLQETLAQYETA</sequence>
<evidence type="ECO:0000256" key="3">
    <source>
        <dbReference type="ARBA" id="ARBA00022443"/>
    </source>
</evidence>
<dbReference type="Pfam" id="PF00787">
    <property type="entry name" value="PX"/>
    <property type="match status" value="1"/>
</dbReference>
<comment type="caution">
    <text evidence="10">The sequence shown here is derived from an EMBL/GenBank/DDBJ whole genome shotgun (WGS) entry which is preliminary data.</text>
</comment>
<dbReference type="GO" id="GO:0006897">
    <property type="term" value="P:endocytosis"/>
    <property type="evidence" value="ECO:0007669"/>
    <property type="project" value="TreeGrafter"/>
</dbReference>
<dbReference type="PANTHER" id="PTHR45827">
    <property type="entry name" value="SORTING NEXIN"/>
    <property type="match status" value="1"/>
</dbReference>
<evidence type="ECO:0000256" key="5">
    <source>
        <dbReference type="ARBA" id="ARBA00023329"/>
    </source>
</evidence>
<evidence type="ECO:0000256" key="1">
    <source>
        <dbReference type="ARBA" id="ARBA00004156"/>
    </source>
</evidence>
<evidence type="ECO:0000256" key="6">
    <source>
        <dbReference type="PROSITE-ProRule" id="PRU00192"/>
    </source>
</evidence>
<evidence type="ECO:0000259" key="8">
    <source>
        <dbReference type="PROSITE" id="PS50002"/>
    </source>
</evidence>
<feature type="compositionally biased region" description="Pro residues" evidence="7">
    <location>
        <begin position="71"/>
        <end position="82"/>
    </location>
</feature>